<proteinExistence type="predicted"/>
<organism evidence="1 2">
    <name type="scientific">Trichinella britovi</name>
    <name type="common">Parasitic roundworm</name>
    <dbReference type="NCBI Taxonomy" id="45882"/>
    <lineage>
        <taxon>Eukaryota</taxon>
        <taxon>Metazoa</taxon>
        <taxon>Ecdysozoa</taxon>
        <taxon>Nematoda</taxon>
        <taxon>Enoplea</taxon>
        <taxon>Dorylaimia</taxon>
        <taxon>Trichinellida</taxon>
        <taxon>Trichinellidae</taxon>
        <taxon>Trichinella</taxon>
    </lineage>
</organism>
<sequence>MDESTLPRNEALPNNLLTVSIDGAPAMVGCHRKFIAQLKNSATNVLAVHCVIHRQHLVAKHLTRRLHCSLGYAIATIINKIRSISFNDRLFSQLCEQNDEKFNRLLIYTEVRWLLKGVVFCDLFETFLEFFDNKEPSLRDSSEKFKSDIAYRNGTENLFQNPIRWLYFNTPSEPTGSTFIPSICRHFKCPGPESDFVSISAGCLSEGMYSTLTTPCLCSVRMKW</sequence>
<reference evidence="1 2" key="1">
    <citation type="submission" date="2015-01" db="EMBL/GenBank/DDBJ databases">
        <title>Evolution of Trichinella species and genotypes.</title>
        <authorList>
            <person name="Korhonen P.K."/>
            <person name="Edoardo P."/>
            <person name="Giuseppe L.R."/>
            <person name="Gasser R.B."/>
        </authorList>
    </citation>
    <scope>NUCLEOTIDE SEQUENCE [LARGE SCALE GENOMIC DNA]</scope>
    <source>
        <strain evidence="1">ISS120</strain>
    </source>
</reference>
<dbReference type="AlphaFoldDB" id="A0A0V1DES7"/>
<dbReference type="OrthoDB" id="10068674at2759"/>
<dbReference type="EMBL" id="JYDI01000009">
    <property type="protein sequence ID" value="KRY59867.1"/>
    <property type="molecule type" value="Genomic_DNA"/>
</dbReference>
<comment type="caution">
    <text evidence="1">The sequence shown here is derived from an EMBL/GenBank/DDBJ whole genome shotgun (WGS) entry which is preliminary data.</text>
</comment>
<gene>
    <name evidence="1" type="primary">SCAND3</name>
    <name evidence="1" type="ORF">T03_10598</name>
</gene>
<evidence type="ECO:0000313" key="1">
    <source>
        <dbReference type="EMBL" id="KRY59867.1"/>
    </source>
</evidence>
<dbReference type="Proteomes" id="UP000054653">
    <property type="component" value="Unassembled WGS sequence"/>
</dbReference>
<dbReference type="PANTHER" id="PTHR45913:SF22">
    <property type="entry name" value="SCAN BOX DOMAIN-CONTAINING PROTEIN"/>
    <property type="match status" value="1"/>
</dbReference>
<keyword evidence="2" id="KW-1185">Reference proteome</keyword>
<evidence type="ECO:0000313" key="2">
    <source>
        <dbReference type="Proteomes" id="UP000054653"/>
    </source>
</evidence>
<accession>A0A0V1DES7</accession>
<name>A0A0V1DES7_TRIBR</name>
<dbReference type="STRING" id="45882.A0A0V1DES7"/>
<dbReference type="PANTHER" id="PTHR45913">
    <property type="entry name" value="EPM2A-INTERACTING PROTEIN 1"/>
    <property type="match status" value="1"/>
</dbReference>
<protein>
    <submittedName>
        <fullName evidence="1">SCAN domain-containing protein 3</fullName>
    </submittedName>
</protein>